<reference evidence="3" key="3">
    <citation type="submission" date="2015-06" db="UniProtKB">
        <authorList>
            <consortium name="EnsemblMetazoa"/>
        </authorList>
    </citation>
    <scope>IDENTIFICATION</scope>
</reference>
<feature type="non-terminal residue" evidence="2">
    <location>
        <position position="1"/>
    </location>
</feature>
<reference evidence="4" key="1">
    <citation type="submission" date="2012-12" db="EMBL/GenBank/DDBJ databases">
        <authorList>
            <person name="Hellsten U."/>
            <person name="Grimwood J."/>
            <person name="Chapman J.A."/>
            <person name="Shapiro H."/>
            <person name="Aerts A."/>
            <person name="Otillar R.P."/>
            <person name="Terry A.Y."/>
            <person name="Boore J.L."/>
            <person name="Simakov O."/>
            <person name="Marletaz F."/>
            <person name="Cho S.-J."/>
            <person name="Edsinger-Gonzales E."/>
            <person name="Havlak P."/>
            <person name="Kuo D.-H."/>
            <person name="Larsson T."/>
            <person name="Lv J."/>
            <person name="Arendt D."/>
            <person name="Savage R."/>
            <person name="Osoegawa K."/>
            <person name="de Jong P."/>
            <person name="Lindberg D.R."/>
            <person name="Seaver E.C."/>
            <person name="Weisblat D.A."/>
            <person name="Putnam N.H."/>
            <person name="Grigoriev I.V."/>
            <person name="Rokhsar D.S."/>
        </authorList>
    </citation>
    <scope>NUCLEOTIDE SEQUENCE</scope>
    <source>
        <strain evidence="4">I ESC-2004</strain>
    </source>
</reference>
<name>R7V319_CAPTE</name>
<accession>R7V319</accession>
<protein>
    <recommendedName>
        <fullName evidence="1">Apextrin C-terminal domain-containing protein</fullName>
    </recommendedName>
</protein>
<evidence type="ECO:0000313" key="4">
    <source>
        <dbReference type="Proteomes" id="UP000014760"/>
    </source>
</evidence>
<evidence type="ECO:0000313" key="3">
    <source>
        <dbReference type="EnsemblMetazoa" id="CapteP211476"/>
    </source>
</evidence>
<evidence type="ECO:0000259" key="1">
    <source>
        <dbReference type="Pfam" id="PF16977"/>
    </source>
</evidence>
<gene>
    <name evidence="2" type="ORF">CAPTEDRAFT_211476</name>
</gene>
<dbReference type="EMBL" id="AMQN01039611">
    <property type="status" value="NOT_ANNOTATED_CDS"/>
    <property type="molecule type" value="Genomic_DNA"/>
</dbReference>
<reference evidence="2 4" key="2">
    <citation type="journal article" date="2013" name="Nature">
        <title>Insights into bilaterian evolution from three spiralian genomes.</title>
        <authorList>
            <person name="Simakov O."/>
            <person name="Marletaz F."/>
            <person name="Cho S.J."/>
            <person name="Edsinger-Gonzales E."/>
            <person name="Havlak P."/>
            <person name="Hellsten U."/>
            <person name="Kuo D.H."/>
            <person name="Larsson T."/>
            <person name="Lv J."/>
            <person name="Arendt D."/>
            <person name="Savage R."/>
            <person name="Osoegawa K."/>
            <person name="de Jong P."/>
            <person name="Grimwood J."/>
            <person name="Chapman J.A."/>
            <person name="Shapiro H."/>
            <person name="Aerts A."/>
            <person name="Otillar R.P."/>
            <person name="Terry A.Y."/>
            <person name="Boore J.L."/>
            <person name="Grigoriev I.V."/>
            <person name="Lindberg D.R."/>
            <person name="Seaver E.C."/>
            <person name="Weisblat D.A."/>
            <person name="Putnam N.H."/>
            <person name="Rokhsar D.S."/>
        </authorList>
    </citation>
    <scope>NUCLEOTIDE SEQUENCE</scope>
    <source>
        <strain evidence="2 4">I ESC-2004</strain>
    </source>
</reference>
<keyword evidence="4" id="KW-1185">Reference proteome</keyword>
<evidence type="ECO:0000313" key="2">
    <source>
        <dbReference type="EMBL" id="ELU12964.1"/>
    </source>
</evidence>
<organism evidence="2">
    <name type="scientific">Capitella teleta</name>
    <name type="common">Polychaete worm</name>
    <dbReference type="NCBI Taxonomy" id="283909"/>
    <lineage>
        <taxon>Eukaryota</taxon>
        <taxon>Metazoa</taxon>
        <taxon>Spiralia</taxon>
        <taxon>Lophotrochozoa</taxon>
        <taxon>Annelida</taxon>
        <taxon>Polychaeta</taxon>
        <taxon>Sedentaria</taxon>
        <taxon>Scolecida</taxon>
        <taxon>Capitellidae</taxon>
        <taxon>Capitella</taxon>
    </lineage>
</organism>
<dbReference type="Proteomes" id="UP000014760">
    <property type="component" value="Unassembled WGS sequence"/>
</dbReference>
<dbReference type="PANTHER" id="PTHR19324:SF33">
    <property type="entry name" value="MUCIN-5AC"/>
    <property type="match status" value="1"/>
</dbReference>
<dbReference type="PANTHER" id="PTHR19324">
    <property type="entry name" value="PERFORIN-LIKE PROTEIN 1"/>
    <property type="match status" value="1"/>
</dbReference>
<proteinExistence type="predicted"/>
<sequence>ACSDNGGSCTIADCCPHRFFSLDGCDGNGQICCLAPQSDCEWKQKTRVLSRWPEGDYALPLSAYGCPLIDDFTWLQGHVTFTNDDVTWSPAFDLRGPLGPNEWTLGFCSKVEAMHLPEKLPQQPQWPLAAYCVYRIAHLCPSELKMNHEIILSYALRVWVGGKITQNKTDTGFGTSCSHKDVAKTRPIHRRLDKIQTVPLCNMLNLDQSHTS</sequence>
<dbReference type="HOGENOM" id="CLU_1302386_0_0_1"/>
<dbReference type="InterPro" id="IPR031569">
    <property type="entry name" value="ApeC"/>
</dbReference>
<dbReference type="EMBL" id="KB295607">
    <property type="protein sequence ID" value="ELU12964.1"/>
    <property type="molecule type" value="Genomic_DNA"/>
</dbReference>
<dbReference type="AlphaFoldDB" id="R7V319"/>
<dbReference type="EnsemblMetazoa" id="CapteT211476">
    <property type="protein sequence ID" value="CapteP211476"/>
    <property type="gene ID" value="CapteG211476"/>
</dbReference>
<dbReference type="Pfam" id="PF16977">
    <property type="entry name" value="ApeC"/>
    <property type="match status" value="1"/>
</dbReference>
<feature type="domain" description="Apextrin C-terminal" evidence="1">
    <location>
        <begin position="52"/>
        <end position="146"/>
    </location>
</feature>